<keyword evidence="6" id="KW-0963">Cytoplasm</keyword>
<dbReference type="SMART" id="SM01130">
    <property type="entry name" value="DHDPS"/>
    <property type="match status" value="1"/>
</dbReference>
<organism evidence="12 13">
    <name type="scientific">Asbolus verrucosus</name>
    <name type="common">Desert ironclad beetle</name>
    <dbReference type="NCBI Taxonomy" id="1661398"/>
    <lineage>
        <taxon>Eukaryota</taxon>
        <taxon>Metazoa</taxon>
        <taxon>Ecdysozoa</taxon>
        <taxon>Arthropoda</taxon>
        <taxon>Hexapoda</taxon>
        <taxon>Insecta</taxon>
        <taxon>Pterygota</taxon>
        <taxon>Neoptera</taxon>
        <taxon>Endopterygota</taxon>
        <taxon>Coleoptera</taxon>
        <taxon>Polyphaga</taxon>
        <taxon>Cucujiformia</taxon>
        <taxon>Tenebrionidae</taxon>
        <taxon>Pimeliinae</taxon>
        <taxon>Asbolus</taxon>
    </lineage>
</organism>
<evidence type="ECO:0000256" key="6">
    <source>
        <dbReference type="ARBA" id="ARBA00022490"/>
    </source>
</evidence>
<evidence type="ECO:0000313" key="13">
    <source>
        <dbReference type="Proteomes" id="UP000292052"/>
    </source>
</evidence>
<keyword evidence="8" id="KW-0704">Schiff base</keyword>
<dbReference type="PANTHER" id="PTHR12128">
    <property type="entry name" value="DIHYDRODIPICOLINATE SYNTHASE"/>
    <property type="match status" value="1"/>
</dbReference>
<proteinExistence type="inferred from homology"/>
<feature type="compositionally biased region" description="Basic and acidic residues" evidence="11">
    <location>
        <begin position="56"/>
        <end position="80"/>
    </location>
</feature>
<dbReference type="Pfam" id="PF00701">
    <property type="entry name" value="DHDPS"/>
    <property type="match status" value="1"/>
</dbReference>
<evidence type="ECO:0000256" key="5">
    <source>
        <dbReference type="ARBA" id="ARBA00012911"/>
    </source>
</evidence>
<comment type="similarity">
    <text evidence="3">Belongs to the DapA family. NanA subfamily.</text>
</comment>
<dbReference type="GO" id="GO:0005737">
    <property type="term" value="C:cytoplasm"/>
    <property type="evidence" value="ECO:0007669"/>
    <property type="project" value="UniProtKB-SubCell"/>
</dbReference>
<keyword evidence="7 12" id="KW-0456">Lyase</keyword>
<dbReference type="CDD" id="cd00408">
    <property type="entry name" value="DHDPS-like"/>
    <property type="match status" value="1"/>
</dbReference>
<name>A0A482VJC3_ASBVE</name>
<dbReference type="STRING" id="1661398.A0A482VJC3"/>
<dbReference type="InterPro" id="IPR002220">
    <property type="entry name" value="DapA-like"/>
</dbReference>
<evidence type="ECO:0000256" key="2">
    <source>
        <dbReference type="ARBA" id="ARBA00004878"/>
    </source>
</evidence>
<dbReference type="InterPro" id="IPR013785">
    <property type="entry name" value="Aldolase_TIM"/>
</dbReference>
<dbReference type="EMBL" id="QDEB01095982">
    <property type="protein sequence ID" value="RZC32597.1"/>
    <property type="molecule type" value="Genomic_DNA"/>
</dbReference>
<protein>
    <recommendedName>
        <fullName evidence="5">N-acetylneuraminate lyase</fullName>
        <ecNumber evidence="5">4.1.3.3</ecNumber>
    </recommendedName>
</protein>
<evidence type="ECO:0000256" key="3">
    <source>
        <dbReference type="ARBA" id="ARBA00006324"/>
    </source>
</evidence>
<comment type="caution">
    <text evidence="12">The sequence shown here is derived from an EMBL/GenBank/DDBJ whole genome shotgun (WGS) entry which is preliminary data.</text>
</comment>
<gene>
    <name evidence="12" type="ORF">BDFB_000927</name>
</gene>
<dbReference type="PANTHER" id="PTHR12128:SF21">
    <property type="entry name" value="N-ACETYLNEURAMINATE LYASE"/>
    <property type="match status" value="1"/>
</dbReference>
<dbReference type="AlphaFoldDB" id="A0A482VJC3"/>
<dbReference type="OrthoDB" id="191315at2759"/>
<evidence type="ECO:0000256" key="11">
    <source>
        <dbReference type="SAM" id="MobiDB-lite"/>
    </source>
</evidence>
<sequence length="450" mass="50643">MTKPECSKKETSGEQEEEEIKIITEDTGKDSQTENATTAKDLFSVFAPEDSNSGDENEKQDDKKDENYEPSPKKSKDNSKKYIPKYKKEWENKPELKSWLSESIHGNTYFYCKFCKKDYRCGISDIHKHMSSKKHMLRAAMPAFKAQKFKFRGLLCPVFTPFTNIKRVTPDVNLKAIQKYANFLNACNIKGILINDIIGEGMSLTIRERMDLTDAWAEACEKNNQFLMVQIGGAPLKDVIEMAKHANKREVGAIVILPDLYNKPNSHLDLIKYLKLISEFTKNVPILYHHNPKFTHVEINVVSFLLDIIGEVDSFVGLIYSTNDIQQSTAAMTINREKFTVFMGTDEAVLGAAASGFSCIMGTSLNFLPKLVESICDSVKKGNIKNAQTSQNLLNRTIDLISKQGDSIAAFKAATDIITNTCGTTTREPLQSLWEGTIKKMQSKLRELGV</sequence>
<evidence type="ECO:0000313" key="12">
    <source>
        <dbReference type="EMBL" id="RZC32597.1"/>
    </source>
</evidence>
<feature type="non-terminal residue" evidence="12">
    <location>
        <position position="450"/>
    </location>
</feature>
<feature type="compositionally biased region" description="Basic and acidic residues" evidence="11">
    <location>
        <begin position="1"/>
        <end position="12"/>
    </location>
</feature>
<dbReference type="EC" id="4.1.3.3" evidence="5"/>
<dbReference type="Proteomes" id="UP000292052">
    <property type="component" value="Unassembled WGS sequence"/>
</dbReference>
<comment type="catalytic activity">
    <reaction evidence="10">
        <text>aceneuramate = aldehydo-N-acetyl-D-mannosamine + pyruvate</text>
        <dbReference type="Rhea" id="RHEA:23296"/>
        <dbReference type="ChEBI" id="CHEBI:15361"/>
        <dbReference type="ChEBI" id="CHEBI:17122"/>
        <dbReference type="ChEBI" id="CHEBI:173083"/>
        <dbReference type="EC" id="4.1.3.3"/>
    </reaction>
</comment>
<dbReference type="GO" id="GO:0008747">
    <property type="term" value="F:N-acetylneuraminate lyase activity"/>
    <property type="evidence" value="ECO:0007669"/>
    <property type="project" value="UniProtKB-EC"/>
</dbReference>
<evidence type="ECO:0000256" key="9">
    <source>
        <dbReference type="ARBA" id="ARBA00023277"/>
    </source>
</evidence>
<evidence type="ECO:0000256" key="7">
    <source>
        <dbReference type="ARBA" id="ARBA00023239"/>
    </source>
</evidence>
<keyword evidence="9" id="KW-0119">Carbohydrate metabolism</keyword>
<comment type="subunit">
    <text evidence="4">Homotetramer.</text>
</comment>
<evidence type="ECO:0000256" key="8">
    <source>
        <dbReference type="ARBA" id="ARBA00023270"/>
    </source>
</evidence>
<comment type="subcellular location">
    <subcellularLocation>
        <location evidence="1">Cytoplasm</location>
    </subcellularLocation>
</comment>
<feature type="compositionally biased region" description="Basic and acidic residues" evidence="11">
    <location>
        <begin position="20"/>
        <end position="32"/>
    </location>
</feature>
<feature type="region of interest" description="Disordered" evidence="11">
    <location>
        <begin position="1"/>
        <end position="80"/>
    </location>
</feature>
<dbReference type="SUPFAM" id="SSF51569">
    <property type="entry name" value="Aldolase"/>
    <property type="match status" value="1"/>
</dbReference>
<comment type="pathway">
    <text evidence="2">Amino-sugar metabolism; N-acetylneuraminate degradation.</text>
</comment>
<reference evidence="12 13" key="1">
    <citation type="submission" date="2017-03" db="EMBL/GenBank/DDBJ databases">
        <title>Genome of the blue death feigning beetle - Asbolus verrucosus.</title>
        <authorList>
            <person name="Rider S.D."/>
        </authorList>
    </citation>
    <scope>NUCLEOTIDE SEQUENCE [LARGE SCALE GENOMIC DNA]</scope>
    <source>
        <strain evidence="12">Butters</strain>
        <tissue evidence="12">Head and leg muscle</tissue>
    </source>
</reference>
<accession>A0A482VJC3</accession>
<evidence type="ECO:0000256" key="1">
    <source>
        <dbReference type="ARBA" id="ARBA00004496"/>
    </source>
</evidence>
<evidence type="ECO:0000256" key="10">
    <source>
        <dbReference type="ARBA" id="ARBA00044906"/>
    </source>
</evidence>
<evidence type="ECO:0000256" key="4">
    <source>
        <dbReference type="ARBA" id="ARBA00011881"/>
    </source>
</evidence>
<dbReference type="Gene3D" id="3.20.20.70">
    <property type="entry name" value="Aldolase class I"/>
    <property type="match status" value="1"/>
</dbReference>
<keyword evidence="13" id="KW-1185">Reference proteome</keyword>